<dbReference type="KEGG" id="cser:CCO03_17790"/>
<dbReference type="PANTHER" id="PTHR46268:SF15">
    <property type="entry name" value="UNIVERSAL STRESS PROTEIN HP_0031"/>
    <property type="match status" value="1"/>
</dbReference>
<keyword evidence="4" id="KW-1185">Reference proteome</keyword>
<accession>A0A1Y0ESD2</accession>
<evidence type="ECO:0000313" key="3">
    <source>
        <dbReference type="EMBL" id="ARU06281.1"/>
    </source>
</evidence>
<dbReference type="Pfam" id="PF00582">
    <property type="entry name" value="Usp"/>
    <property type="match status" value="1"/>
</dbReference>
<dbReference type="EMBL" id="CP021455">
    <property type="protein sequence ID" value="ARU06281.1"/>
    <property type="molecule type" value="Genomic_DNA"/>
</dbReference>
<name>A0A1Y0ESD2_9BURK</name>
<dbReference type="Gene3D" id="3.40.50.620">
    <property type="entry name" value="HUPs"/>
    <property type="match status" value="1"/>
</dbReference>
<proteinExistence type="inferred from homology"/>
<dbReference type="RefSeq" id="WP_087283272.1">
    <property type="nucleotide sequence ID" value="NZ_CP021455.1"/>
</dbReference>
<dbReference type="AlphaFoldDB" id="A0A1Y0ESD2"/>
<feature type="domain" description="UspA" evidence="2">
    <location>
        <begin position="1"/>
        <end position="144"/>
    </location>
</feature>
<reference evidence="3 4" key="1">
    <citation type="submission" date="2017-05" db="EMBL/GenBank/DDBJ databases">
        <authorList>
            <person name="Song R."/>
            <person name="Chenine A.L."/>
            <person name="Ruprecht R.M."/>
        </authorList>
    </citation>
    <scope>NUCLEOTIDE SEQUENCE [LARGE SCALE GENOMIC DNA]</scope>
    <source>
        <strain evidence="3 4">DSM 26136</strain>
    </source>
</reference>
<dbReference type="PANTHER" id="PTHR46268">
    <property type="entry name" value="STRESS RESPONSE PROTEIN NHAX"/>
    <property type="match status" value="1"/>
</dbReference>
<dbReference type="Proteomes" id="UP000196138">
    <property type="component" value="Chromosome"/>
</dbReference>
<protein>
    <submittedName>
        <fullName evidence="3">Universal stress protein UspA</fullName>
    </submittedName>
</protein>
<comment type="similarity">
    <text evidence="1">Belongs to the universal stress protein A family.</text>
</comment>
<dbReference type="InterPro" id="IPR006016">
    <property type="entry name" value="UspA"/>
</dbReference>
<dbReference type="SUPFAM" id="SSF52402">
    <property type="entry name" value="Adenine nucleotide alpha hydrolases-like"/>
    <property type="match status" value="1"/>
</dbReference>
<evidence type="ECO:0000256" key="1">
    <source>
        <dbReference type="ARBA" id="ARBA00008791"/>
    </source>
</evidence>
<evidence type="ECO:0000259" key="2">
    <source>
        <dbReference type="Pfam" id="PF00582"/>
    </source>
</evidence>
<organism evidence="3 4">
    <name type="scientific">Comamonas serinivorans</name>
    <dbReference type="NCBI Taxonomy" id="1082851"/>
    <lineage>
        <taxon>Bacteria</taxon>
        <taxon>Pseudomonadati</taxon>
        <taxon>Pseudomonadota</taxon>
        <taxon>Betaproteobacteria</taxon>
        <taxon>Burkholderiales</taxon>
        <taxon>Comamonadaceae</taxon>
        <taxon>Comamonas</taxon>
    </lineage>
</organism>
<dbReference type="OrthoDB" id="5295044at2"/>
<dbReference type="PRINTS" id="PR01438">
    <property type="entry name" value="UNVRSLSTRESS"/>
</dbReference>
<gene>
    <name evidence="3" type="ORF">CCO03_17790</name>
</gene>
<dbReference type="InterPro" id="IPR006015">
    <property type="entry name" value="Universal_stress_UspA"/>
</dbReference>
<dbReference type="CDD" id="cd00293">
    <property type="entry name" value="USP-like"/>
    <property type="match status" value="1"/>
</dbReference>
<sequence length="152" mass="15949">MFKHILVPIDGRPAMKEVLDKAVVLARTFGSRLTAVYVLDPQPFVGVSSEFAYGQSDAVGEARAAGEQALQAASLALRAAGQPVETAVVEEATAWRGILHAAAQAQAELIVMGSSRRKGLEKLVLGSVAESVLQNTTIPVFVVPSTEHGDAV</sequence>
<dbReference type="InterPro" id="IPR014729">
    <property type="entry name" value="Rossmann-like_a/b/a_fold"/>
</dbReference>
<evidence type="ECO:0000313" key="4">
    <source>
        <dbReference type="Proteomes" id="UP000196138"/>
    </source>
</evidence>